<organism evidence="2">
    <name type="scientific">hydrocarbon metagenome</name>
    <dbReference type="NCBI Taxonomy" id="938273"/>
    <lineage>
        <taxon>unclassified sequences</taxon>
        <taxon>metagenomes</taxon>
        <taxon>ecological metagenomes</taxon>
    </lineage>
</organism>
<accession>A0A0W8FKL9</accession>
<dbReference type="InterPro" id="IPR032820">
    <property type="entry name" value="ATPase_put"/>
</dbReference>
<gene>
    <name evidence="2" type="ORF">ASZ90_008820</name>
</gene>
<reference evidence="2" key="1">
    <citation type="journal article" date="2015" name="Proc. Natl. Acad. Sci. U.S.A.">
        <title>Networks of energetic and metabolic interactions define dynamics in microbial communities.</title>
        <authorList>
            <person name="Embree M."/>
            <person name="Liu J.K."/>
            <person name="Al-Bassam M.M."/>
            <person name="Zengler K."/>
        </authorList>
    </citation>
    <scope>NUCLEOTIDE SEQUENCE</scope>
</reference>
<comment type="caution">
    <text evidence="2">The sequence shown here is derived from an EMBL/GenBank/DDBJ whole genome shotgun (WGS) entry which is preliminary data.</text>
</comment>
<keyword evidence="1" id="KW-0472">Membrane</keyword>
<dbReference type="Pfam" id="PF09527">
    <property type="entry name" value="ATPase_gene1"/>
    <property type="match status" value="1"/>
</dbReference>
<name>A0A0W8FKL9_9ZZZZ</name>
<keyword evidence="1" id="KW-1133">Transmembrane helix</keyword>
<proteinExistence type="predicted"/>
<dbReference type="AlphaFoldDB" id="A0A0W8FKL9"/>
<feature type="transmembrane region" description="Helical" evidence="1">
    <location>
        <begin position="32"/>
        <end position="50"/>
    </location>
</feature>
<evidence type="ECO:0000256" key="1">
    <source>
        <dbReference type="SAM" id="Phobius"/>
    </source>
</evidence>
<dbReference type="EMBL" id="LNQE01001062">
    <property type="protein sequence ID" value="KUG21464.1"/>
    <property type="molecule type" value="Genomic_DNA"/>
</dbReference>
<keyword evidence="1" id="KW-0812">Transmembrane</keyword>
<sequence length="62" mass="6920">MLSAWGFALALASFLFLWIGNFLDDLLGTSPKFMLGLFSLAIIGCFIELYQGALKILKDLYK</sequence>
<evidence type="ECO:0000313" key="2">
    <source>
        <dbReference type="EMBL" id="KUG21464.1"/>
    </source>
</evidence>
<protein>
    <submittedName>
        <fullName evidence="2">Uncharacterized protein</fullName>
    </submittedName>
</protein>